<keyword evidence="6 9" id="KW-0808">Transferase</keyword>
<dbReference type="PANTHER" id="PTHR42885:SF2">
    <property type="entry name" value="HISTIDINOL-PHOSPHATE AMINOTRANSFERASE"/>
    <property type="match status" value="1"/>
</dbReference>
<evidence type="ECO:0000256" key="4">
    <source>
        <dbReference type="ARBA" id="ARBA00022576"/>
    </source>
</evidence>
<evidence type="ECO:0000256" key="9">
    <source>
        <dbReference type="HAMAP-Rule" id="MF_01023"/>
    </source>
</evidence>
<evidence type="ECO:0000256" key="3">
    <source>
        <dbReference type="ARBA" id="ARBA00011738"/>
    </source>
</evidence>
<dbReference type="InterPro" id="IPR015422">
    <property type="entry name" value="PyrdxlP-dep_Trfase_small"/>
</dbReference>
<dbReference type="Proteomes" id="UP000094068">
    <property type="component" value="Unassembled WGS sequence"/>
</dbReference>
<dbReference type="EC" id="2.6.1.9" evidence="9"/>
<evidence type="ECO:0000313" key="11">
    <source>
        <dbReference type="EMBL" id="OEG13572.1"/>
    </source>
</evidence>
<comment type="caution">
    <text evidence="11">The sequence shown here is derived from an EMBL/GenBank/DDBJ whole genome shotgun (WGS) entry which is preliminary data.</text>
</comment>
<comment type="catalytic activity">
    <reaction evidence="9">
        <text>L-histidinol phosphate + 2-oxoglutarate = 3-(imidazol-4-yl)-2-oxopropyl phosphate + L-glutamate</text>
        <dbReference type="Rhea" id="RHEA:23744"/>
        <dbReference type="ChEBI" id="CHEBI:16810"/>
        <dbReference type="ChEBI" id="CHEBI:29985"/>
        <dbReference type="ChEBI" id="CHEBI:57766"/>
        <dbReference type="ChEBI" id="CHEBI:57980"/>
        <dbReference type="EC" id="2.6.1.9"/>
    </reaction>
</comment>
<dbReference type="InterPro" id="IPR004839">
    <property type="entry name" value="Aminotransferase_I/II_large"/>
</dbReference>
<evidence type="ECO:0000256" key="7">
    <source>
        <dbReference type="ARBA" id="ARBA00022898"/>
    </source>
</evidence>
<evidence type="ECO:0000313" key="12">
    <source>
        <dbReference type="Proteomes" id="UP000094068"/>
    </source>
</evidence>
<comment type="similarity">
    <text evidence="2 9">Belongs to the class-II pyridoxal-phosphate-dependent aminotransferase family. Histidinol-phosphate aminotransferase subfamily.</text>
</comment>
<dbReference type="HAMAP" id="MF_01023">
    <property type="entry name" value="HisC_aminotrans_2"/>
    <property type="match status" value="1"/>
</dbReference>
<dbReference type="Gene3D" id="3.90.1150.10">
    <property type="entry name" value="Aspartate Aminotransferase, domain 1"/>
    <property type="match status" value="1"/>
</dbReference>
<evidence type="ECO:0000256" key="8">
    <source>
        <dbReference type="ARBA" id="ARBA00023102"/>
    </source>
</evidence>
<keyword evidence="7 9" id="KW-0663">Pyridoxal phosphate</keyword>
<dbReference type="STRING" id="903984.BCR21_00855"/>
<proteinExistence type="inferred from homology"/>
<dbReference type="InterPro" id="IPR005861">
    <property type="entry name" value="HisP_aminotrans"/>
</dbReference>
<dbReference type="AlphaFoldDB" id="A0A1E5GLK0"/>
<evidence type="ECO:0000259" key="10">
    <source>
        <dbReference type="Pfam" id="PF00155"/>
    </source>
</evidence>
<dbReference type="GO" id="GO:0030170">
    <property type="term" value="F:pyridoxal phosphate binding"/>
    <property type="evidence" value="ECO:0007669"/>
    <property type="project" value="InterPro"/>
</dbReference>
<comment type="pathway">
    <text evidence="9">Amino-acid biosynthesis; L-histidine biosynthesis; L-histidine from 5-phospho-alpha-D-ribose 1-diphosphate: step 7/9.</text>
</comment>
<feature type="modified residue" description="N6-(pyridoxal phosphate)lysine" evidence="9">
    <location>
        <position position="205"/>
    </location>
</feature>
<reference evidence="12" key="1">
    <citation type="submission" date="2016-09" db="EMBL/GenBank/DDBJ databases">
        <authorList>
            <person name="Gulvik C.A."/>
        </authorList>
    </citation>
    <scope>NUCLEOTIDE SEQUENCE [LARGE SCALE GENOMIC DNA]</scope>
    <source>
        <strain evidence="12">DSM 23328</strain>
    </source>
</reference>
<dbReference type="CDD" id="cd00609">
    <property type="entry name" value="AAT_like"/>
    <property type="match status" value="1"/>
</dbReference>
<keyword evidence="5 9" id="KW-0028">Amino-acid biosynthesis</keyword>
<keyword evidence="12" id="KW-1185">Reference proteome</keyword>
<evidence type="ECO:0000256" key="5">
    <source>
        <dbReference type="ARBA" id="ARBA00022605"/>
    </source>
</evidence>
<dbReference type="InterPro" id="IPR015424">
    <property type="entry name" value="PyrdxlP-dep_Trfase"/>
</dbReference>
<evidence type="ECO:0000256" key="1">
    <source>
        <dbReference type="ARBA" id="ARBA00001933"/>
    </source>
</evidence>
<feature type="domain" description="Aminotransferase class I/classII large" evidence="10">
    <location>
        <begin position="20"/>
        <end position="339"/>
    </location>
</feature>
<comment type="subunit">
    <text evidence="3 9">Homodimer.</text>
</comment>
<protein>
    <recommendedName>
        <fullName evidence="9">Histidinol-phosphate aminotransferase</fullName>
        <ecNumber evidence="9">2.6.1.9</ecNumber>
    </recommendedName>
    <alternativeName>
        <fullName evidence="9">Imidazole acetol-phosphate transaminase</fullName>
    </alternativeName>
</protein>
<dbReference type="UniPathway" id="UPA00031">
    <property type="reaction ID" value="UER00012"/>
</dbReference>
<sequence>MKGIRKITPYVPGEQPNYPDMIKLNTNENPYPPSPNVTEVLKHFEAEQLKRYSSIDNLSLKKALSVKHGLSPDHFIIGNGSDEVLAFCFLACFNSSDPILFPDITYGFYKVWAELFEIPFRELPINSKFEINLKDYEQLNGGIIFANPNAPTGLFKPLSEIEDLLKKNPEVIVIIDEAYIDFAGQSAVSLLTNYSNLIIVRTFSKSSSLAGLRVGYAIGNPKYIQIVESIKSSFNPYSVDMLAEKIAVAAVSDEEYYIKITREICKTRDWFAKSIEELGFQSLYSQTNFVLLTHPDLIIEELNDYLTTHDVFVRYFPKIERLNNYLRVSIGTPEEMEKVYQLMNIYVTKNRK</sequence>
<keyword evidence="4 9" id="KW-0032">Aminotransferase</keyword>
<dbReference type="EMBL" id="MIJZ01000001">
    <property type="protein sequence ID" value="OEG13572.1"/>
    <property type="molecule type" value="Genomic_DNA"/>
</dbReference>
<comment type="cofactor">
    <cofactor evidence="1 9">
        <name>pyridoxal 5'-phosphate</name>
        <dbReference type="ChEBI" id="CHEBI:597326"/>
    </cofactor>
</comment>
<dbReference type="RefSeq" id="WP_069644636.1">
    <property type="nucleotide sequence ID" value="NZ_MIJZ01000001.1"/>
</dbReference>
<dbReference type="NCBIfam" id="TIGR01141">
    <property type="entry name" value="hisC"/>
    <property type="match status" value="1"/>
</dbReference>
<keyword evidence="8 9" id="KW-0368">Histidine biosynthesis</keyword>
<dbReference type="OrthoDB" id="9813612at2"/>
<dbReference type="GO" id="GO:0000105">
    <property type="term" value="P:L-histidine biosynthetic process"/>
    <property type="evidence" value="ECO:0007669"/>
    <property type="project" value="UniProtKB-UniRule"/>
</dbReference>
<dbReference type="SUPFAM" id="SSF53383">
    <property type="entry name" value="PLP-dependent transferases"/>
    <property type="match status" value="1"/>
</dbReference>
<dbReference type="PANTHER" id="PTHR42885">
    <property type="entry name" value="HISTIDINOL-PHOSPHATE AMINOTRANSFERASE-RELATED"/>
    <property type="match status" value="1"/>
</dbReference>
<dbReference type="GO" id="GO:0004400">
    <property type="term" value="F:histidinol-phosphate transaminase activity"/>
    <property type="evidence" value="ECO:0007669"/>
    <property type="project" value="UniProtKB-UniRule"/>
</dbReference>
<organism evidence="11 12">
    <name type="scientific">Enterococcus ureasiticus</name>
    <dbReference type="NCBI Taxonomy" id="903984"/>
    <lineage>
        <taxon>Bacteria</taxon>
        <taxon>Bacillati</taxon>
        <taxon>Bacillota</taxon>
        <taxon>Bacilli</taxon>
        <taxon>Lactobacillales</taxon>
        <taxon>Enterococcaceae</taxon>
        <taxon>Enterococcus</taxon>
    </lineage>
</organism>
<dbReference type="InterPro" id="IPR015421">
    <property type="entry name" value="PyrdxlP-dep_Trfase_major"/>
</dbReference>
<accession>A0A1E5GLK0</accession>
<evidence type="ECO:0000256" key="2">
    <source>
        <dbReference type="ARBA" id="ARBA00007970"/>
    </source>
</evidence>
<gene>
    <name evidence="9" type="primary">hisC</name>
    <name evidence="11" type="ORF">BCR21_00855</name>
</gene>
<name>A0A1E5GLK0_9ENTE</name>
<dbReference type="Gene3D" id="3.40.640.10">
    <property type="entry name" value="Type I PLP-dependent aspartate aminotransferase-like (Major domain)"/>
    <property type="match status" value="1"/>
</dbReference>
<evidence type="ECO:0000256" key="6">
    <source>
        <dbReference type="ARBA" id="ARBA00022679"/>
    </source>
</evidence>
<dbReference type="Pfam" id="PF00155">
    <property type="entry name" value="Aminotran_1_2"/>
    <property type="match status" value="1"/>
</dbReference>